<accession>A0A7W8QQC8</accession>
<evidence type="ECO:0000313" key="9">
    <source>
        <dbReference type="Proteomes" id="UP000572635"/>
    </source>
</evidence>
<dbReference type="AlphaFoldDB" id="A0A7W8QQC8"/>
<dbReference type="PANTHER" id="PTHR33452:SF1">
    <property type="entry name" value="INNER MEMBRANE PROTEIN YPHA-RELATED"/>
    <property type="match status" value="1"/>
</dbReference>
<gene>
    <name evidence="8" type="ORF">HDA36_004756</name>
</gene>
<evidence type="ECO:0000256" key="2">
    <source>
        <dbReference type="ARBA" id="ARBA00006679"/>
    </source>
</evidence>
<keyword evidence="5 7" id="KW-1133">Transmembrane helix</keyword>
<feature type="transmembrane region" description="Helical" evidence="7">
    <location>
        <begin position="143"/>
        <end position="161"/>
    </location>
</feature>
<dbReference type="Pfam" id="PF07681">
    <property type="entry name" value="DoxX"/>
    <property type="match status" value="1"/>
</dbReference>
<dbReference type="InterPro" id="IPR051907">
    <property type="entry name" value="DoxX-like_oxidoreductase"/>
</dbReference>
<dbReference type="PANTHER" id="PTHR33452">
    <property type="entry name" value="OXIDOREDUCTASE CATD-RELATED"/>
    <property type="match status" value="1"/>
</dbReference>
<dbReference type="Proteomes" id="UP000572635">
    <property type="component" value="Unassembled WGS sequence"/>
</dbReference>
<evidence type="ECO:0000313" key="8">
    <source>
        <dbReference type="EMBL" id="MBB5434672.1"/>
    </source>
</evidence>
<reference evidence="8 9" key="1">
    <citation type="submission" date="2020-08" db="EMBL/GenBank/DDBJ databases">
        <title>Sequencing the genomes of 1000 actinobacteria strains.</title>
        <authorList>
            <person name="Klenk H.-P."/>
        </authorList>
    </citation>
    <scope>NUCLEOTIDE SEQUENCE [LARGE SCALE GENOMIC DNA]</scope>
    <source>
        <strain evidence="8 9">DSM 44551</strain>
    </source>
</reference>
<keyword evidence="9" id="KW-1185">Reference proteome</keyword>
<dbReference type="GO" id="GO:0005886">
    <property type="term" value="C:plasma membrane"/>
    <property type="evidence" value="ECO:0007669"/>
    <property type="project" value="UniProtKB-SubCell"/>
</dbReference>
<comment type="similarity">
    <text evidence="2">Belongs to the DoxX family.</text>
</comment>
<sequence>MGCVRAGDVAVLAVRVGVGATIFAHGAQKLFGWFGGGGLEGTAKGFEGMGYRPGESTALAAGLSEAAGGASLALGLATPAGAAAVAGAMGVAAEMHSGNGFFNTEGGLEYPALIGLTAASIAVSGPGRISLDELTCHVLDRPWMRAAALAAVVPAVGFVVARRRRALAEDAAAENA</sequence>
<keyword evidence="6 7" id="KW-0472">Membrane</keyword>
<evidence type="ECO:0000256" key="4">
    <source>
        <dbReference type="ARBA" id="ARBA00022692"/>
    </source>
</evidence>
<dbReference type="EMBL" id="JACHDB010000001">
    <property type="protein sequence ID" value="MBB5434672.1"/>
    <property type="molecule type" value="Genomic_DNA"/>
</dbReference>
<dbReference type="InterPro" id="IPR032808">
    <property type="entry name" value="DoxX"/>
</dbReference>
<evidence type="ECO:0000256" key="1">
    <source>
        <dbReference type="ARBA" id="ARBA00004651"/>
    </source>
</evidence>
<organism evidence="8 9">
    <name type="scientific">Nocardiopsis composta</name>
    <dbReference type="NCBI Taxonomy" id="157465"/>
    <lineage>
        <taxon>Bacteria</taxon>
        <taxon>Bacillati</taxon>
        <taxon>Actinomycetota</taxon>
        <taxon>Actinomycetes</taxon>
        <taxon>Streptosporangiales</taxon>
        <taxon>Nocardiopsidaceae</taxon>
        <taxon>Nocardiopsis</taxon>
    </lineage>
</organism>
<evidence type="ECO:0000256" key="6">
    <source>
        <dbReference type="ARBA" id="ARBA00023136"/>
    </source>
</evidence>
<keyword evidence="3" id="KW-1003">Cell membrane</keyword>
<name>A0A7W8QQC8_9ACTN</name>
<evidence type="ECO:0000256" key="3">
    <source>
        <dbReference type="ARBA" id="ARBA00022475"/>
    </source>
</evidence>
<evidence type="ECO:0000256" key="7">
    <source>
        <dbReference type="SAM" id="Phobius"/>
    </source>
</evidence>
<comment type="subcellular location">
    <subcellularLocation>
        <location evidence="1">Cell membrane</location>
        <topology evidence="1">Multi-pass membrane protein</topology>
    </subcellularLocation>
</comment>
<evidence type="ECO:0000256" key="5">
    <source>
        <dbReference type="ARBA" id="ARBA00022989"/>
    </source>
</evidence>
<proteinExistence type="inferred from homology"/>
<keyword evidence="4 7" id="KW-0812">Transmembrane</keyword>
<comment type="caution">
    <text evidence="8">The sequence shown here is derived from an EMBL/GenBank/DDBJ whole genome shotgun (WGS) entry which is preliminary data.</text>
</comment>
<protein>
    <submittedName>
        <fullName evidence="8">Putative oxidoreductase</fullName>
    </submittedName>
</protein>
<dbReference type="RefSeq" id="WP_184395470.1">
    <property type="nucleotide sequence ID" value="NZ_BAAAJD010000060.1"/>
</dbReference>